<evidence type="ECO:0000256" key="4">
    <source>
        <dbReference type="ARBA" id="ARBA00022692"/>
    </source>
</evidence>
<evidence type="ECO:0000256" key="8">
    <source>
        <dbReference type="SAM" id="Phobius"/>
    </source>
</evidence>
<reference evidence="9" key="3">
    <citation type="submission" date="2025-09" db="UniProtKB">
        <authorList>
            <consortium name="Ensembl"/>
        </authorList>
    </citation>
    <scope>IDENTIFICATION</scope>
</reference>
<evidence type="ECO:0000256" key="6">
    <source>
        <dbReference type="ARBA" id="ARBA00022989"/>
    </source>
</evidence>
<keyword evidence="6 8" id="KW-1133">Transmembrane helix</keyword>
<dbReference type="Pfam" id="PF15168">
    <property type="entry name" value="TRIQK"/>
    <property type="match status" value="1"/>
</dbReference>
<keyword evidence="4 8" id="KW-0812">Transmembrane</keyword>
<dbReference type="PANTHER" id="PTHR20583:SF1">
    <property type="entry name" value="TRIPLE QXXK_R MOTIF-CONTAINING PROTEIN"/>
    <property type="match status" value="1"/>
</dbReference>
<dbReference type="Ensembl" id="ENSAPLT00000028507.1">
    <property type="protein sequence ID" value="ENSAPLP00000026341.1"/>
    <property type="gene ID" value="ENSAPLG00000021039.1"/>
</dbReference>
<evidence type="ECO:0000256" key="5">
    <source>
        <dbReference type="ARBA" id="ARBA00022824"/>
    </source>
</evidence>
<reference evidence="9 10" key="1">
    <citation type="submission" date="2017-10" db="EMBL/GenBank/DDBJ databases">
        <title>A new Pekin duck reference genome.</title>
        <authorList>
            <person name="Hou Z.-C."/>
            <person name="Zhou Z.-K."/>
            <person name="Zhu F."/>
            <person name="Hou S.-S."/>
        </authorList>
    </citation>
    <scope>NUCLEOTIDE SEQUENCE [LARGE SCALE GENOMIC DNA]</scope>
</reference>
<keyword evidence="5" id="KW-0256">Endoplasmic reticulum</keyword>
<reference evidence="9" key="2">
    <citation type="submission" date="2025-08" db="UniProtKB">
        <authorList>
            <consortium name="Ensembl"/>
        </authorList>
    </citation>
    <scope>IDENTIFICATION</scope>
</reference>
<sequence length="175" mass="19784">MRLLGRKGTKTPCVSSAEVRVGCISKKAVLFQPSIKLATEMTGENPAVWYACQTETLMNQLFFRLVLRSVFMSSRKMGKVHLVIFKLKTMGRKDASTARTPVDQYRKQIGKQDYKKTRPMLRATRLKAEAKKTALGVKEVALVLAAILVFLLAFYAFFYLNISNEVDLDLDPDEN</sequence>
<evidence type="ECO:0000256" key="3">
    <source>
        <dbReference type="ARBA" id="ARBA00014257"/>
    </source>
</evidence>
<evidence type="ECO:0000313" key="10">
    <source>
        <dbReference type="Proteomes" id="UP000016666"/>
    </source>
</evidence>
<gene>
    <name evidence="9" type="primary">TRIQK</name>
</gene>
<keyword evidence="10" id="KW-1185">Reference proteome</keyword>
<evidence type="ECO:0000256" key="1">
    <source>
        <dbReference type="ARBA" id="ARBA00004389"/>
    </source>
</evidence>
<evidence type="ECO:0000256" key="7">
    <source>
        <dbReference type="ARBA" id="ARBA00023136"/>
    </source>
</evidence>
<comment type="similarity">
    <text evidence="2">Belongs to the TRIQK family.</text>
</comment>
<organism evidence="9 10">
    <name type="scientific">Anas platyrhynchos platyrhynchos</name>
    <name type="common">Northern mallard</name>
    <dbReference type="NCBI Taxonomy" id="8840"/>
    <lineage>
        <taxon>Eukaryota</taxon>
        <taxon>Metazoa</taxon>
        <taxon>Chordata</taxon>
        <taxon>Craniata</taxon>
        <taxon>Vertebrata</taxon>
        <taxon>Euteleostomi</taxon>
        <taxon>Archelosauria</taxon>
        <taxon>Archosauria</taxon>
        <taxon>Dinosauria</taxon>
        <taxon>Saurischia</taxon>
        <taxon>Theropoda</taxon>
        <taxon>Coelurosauria</taxon>
        <taxon>Aves</taxon>
        <taxon>Neognathae</taxon>
        <taxon>Galloanserae</taxon>
        <taxon>Anseriformes</taxon>
        <taxon>Anatidae</taxon>
        <taxon>Anatinae</taxon>
        <taxon>Anas</taxon>
    </lineage>
</organism>
<dbReference type="GO" id="GO:0005789">
    <property type="term" value="C:endoplasmic reticulum membrane"/>
    <property type="evidence" value="ECO:0007669"/>
    <property type="project" value="UniProtKB-SubCell"/>
</dbReference>
<protein>
    <recommendedName>
        <fullName evidence="3">Triple QxxK/R motif-containing protein</fullName>
    </recommendedName>
</protein>
<evidence type="ECO:0000256" key="2">
    <source>
        <dbReference type="ARBA" id="ARBA00007709"/>
    </source>
</evidence>
<comment type="subcellular location">
    <subcellularLocation>
        <location evidence="1">Endoplasmic reticulum membrane</location>
        <topology evidence="1">Single-pass membrane protein</topology>
    </subcellularLocation>
</comment>
<dbReference type="Proteomes" id="UP000016666">
    <property type="component" value="Chromosome 2"/>
</dbReference>
<dbReference type="AlphaFoldDB" id="A0A493TKB8"/>
<name>A0A493TKB8_ANAPP</name>
<dbReference type="PANTHER" id="PTHR20583">
    <property type="entry name" value="TRIPLE QXXK/R MOTIF-CONTAINING PROTEIN"/>
    <property type="match status" value="1"/>
</dbReference>
<accession>A0A493TKB8</accession>
<dbReference type="GeneTree" id="ENSGT00390000017350"/>
<dbReference type="InterPro" id="IPR024842">
    <property type="entry name" value="TRIQK"/>
</dbReference>
<evidence type="ECO:0000313" key="9">
    <source>
        <dbReference type="Ensembl" id="ENSAPLP00000026341.1"/>
    </source>
</evidence>
<feature type="transmembrane region" description="Helical" evidence="8">
    <location>
        <begin position="140"/>
        <end position="162"/>
    </location>
</feature>
<proteinExistence type="inferred from homology"/>
<keyword evidence="7 8" id="KW-0472">Membrane</keyword>